<organism evidence="4 5">
    <name type="scientific">Aristolochia fimbriata</name>
    <name type="common">White veined hardy Dutchman's pipe vine</name>
    <dbReference type="NCBI Taxonomy" id="158543"/>
    <lineage>
        <taxon>Eukaryota</taxon>
        <taxon>Viridiplantae</taxon>
        <taxon>Streptophyta</taxon>
        <taxon>Embryophyta</taxon>
        <taxon>Tracheophyta</taxon>
        <taxon>Spermatophyta</taxon>
        <taxon>Magnoliopsida</taxon>
        <taxon>Magnoliidae</taxon>
        <taxon>Piperales</taxon>
        <taxon>Aristolochiaceae</taxon>
        <taxon>Aristolochia</taxon>
    </lineage>
</organism>
<sequence length="219" mass="24765">MEGSSSRGPRPSASEQEYAKFLEKVSRTLYIDNLGFRVTKAMIRSGLDQFGKVVGVEILPEDNLSTSLCVLVEMATEKDAESVIEAARELPLLIGGMPRPVRVLPAEPEMFEDRPVPPGQKIEFRWVYPGEPEFVSGGAYKEILDRHEREAEMLMQLQQEEELKLLRKQNQSLRDIVKTHDTLESAKRETKKLADAYGLKFDWKTLGSDPGSDARRKSL</sequence>
<evidence type="ECO:0000313" key="5">
    <source>
        <dbReference type="Proteomes" id="UP000825729"/>
    </source>
</evidence>
<dbReference type="GO" id="GO:0003723">
    <property type="term" value="F:RNA binding"/>
    <property type="evidence" value="ECO:0007669"/>
    <property type="project" value="UniProtKB-UniRule"/>
</dbReference>
<feature type="coiled-coil region" evidence="2">
    <location>
        <begin position="140"/>
        <end position="176"/>
    </location>
</feature>
<dbReference type="InterPro" id="IPR000504">
    <property type="entry name" value="RRM_dom"/>
</dbReference>
<dbReference type="EMBL" id="JAINDJ010000006">
    <property type="protein sequence ID" value="KAG9444015.1"/>
    <property type="molecule type" value="Genomic_DNA"/>
</dbReference>
<dbReference type="Proteomes" id="UP000825729">
    <property type="component" value="Unassembled WGS sequence"/>
</dbReference>
<keyword evidence="2" id="KW-0175">Coiled coil</keyword>
<comment type="caution">
    <text evidence="4">The sequence shown here is derived from an EMBL/GenBank/DDBJ whole genome shotgun (WGS) entry which is preliminary data.</text>
</comment>
<evidence type="ECO:0000256" key="1">
    <source>
        <dbReference type="PROSITE-ProRule" id="PRU00176"/>
    </source>
</evidence>
<reference evidence="4 5" key="1">
    <citation type="submission" date="2021-07" db="EMBL/GenBank/DDBJ databases">
        <title>The Aristolochia fimbriata genome: insights into angiosperm evolution, floral development and chemical biosynthesis.</title>
        <authorList>
            <person name="Jiao Y."/>
        </authorList>
    </citation>
    <scope>NUCLEOTIDE SEQUENCE [LARGE SCALE GENOMIC DNA]</scope>
    <source>
        <strain evidence="4">IBCAS-2021</strain>
        <tissue evidence="4">Leaf</tissue>
    </source>
</reference>
<dbReference type="SMART" id="SM00360">
    <property type="entry name" value="RRM"/>
    <property type="match status" value="1"/>
</dbReference>
<accession>A0AAV7E550</accession>
<dbReference type="PANTHER" id="PTHR36309">
    <property type="entry name" value="RNA-BINDING (RRM/RBD/RNP MOTIFS) FAMILY PROTEIN"/>
    <property type="match status" value="1"/>
</dbReference>
<dbReference type="PROSITE" id="PS50102">
    <property type="entry name" value="RRM"/>
    <property type="match status" value="1"/>
</dbReference>
<dbReference type="PANTHER" id="PTHR36309:SF1">
    <property type="entry name" value="RNA-BINDING (RRM_RBD_RNP MOTIFS) FAMILY PROTEIN"/>
    <property type="match status" value="1"/>
</dbReference>
<dbReference type="InterPro" id="IPR053316">
    <property type="entry name" value="Epigenetic_reg_gene_expr"/>
</dbReference>
<dbReference type="InterPro" id="IPR012677">
    <property type="entry name" value="Nucleotide-bd_a/b_plait_sf"/>
</dbReference>
<name>A0AAV7E550_ARIFI</name>
<feature type="domain" description="RRM" evidence="3">
    <location>
        <begin position="27"/>
        <end position="108"/>
    </location>
</feature>
<dbReference type="Pfam" id="PF00076">
    <property type="entry name" value="RRM_1"/>
    <property type="match status" value="1"/>
</dbReference>
<evidence type="ECO:0000256" key="2">
    <source>
        <dbReference type="SAM" id="Coils"/>
    </source>
</evidence>
<dbReference type="SUPFAM" id="SSF54928">
    <property type="entry name" value="RNA-binding domain, RBD"/>
    <property type="match status" value="1"/>
</dbReference>
<proteinExistence type="predicted"/>
<dbReference type="InterPro" id="IPR035979">
    <property type="entry name" value="RBD_domain_sf"/>
</dbReference>
<dbReference type="AlphaFoldDB" id="A0AAV7E550"/>
<dbReference type="Gene3D" id="3.30.70.330">
    <property type="match status" value="1"/>
</dbReference>
<evidence type="ECO:0000313" key="4">
    <source>
        <dbReference type="EMBL" id="KAG9444015.1"/>
    </source>
</evidence>
<dbReference type="CDD" id="cd00590">
    <property type="entry name" value="RRM_SF"/>
    <property type="match status" value="1"/>
</dbReference>
<evidence type="ECO:0000259" key="3">
    <source>
        <dbReference type="PROSITE" id="PS50102"/>
    </source>
</evidence>
<gene>
    <name evidence="4" type="ORF">H6P81_015355</name>
</gene>
<keyword evidence="1" id="KW-0694">RNA-binding</keyword>
<protein>
    <recommendedName>
        <fullName evidence="3">RRM domain-containing protein</fullName>
    </recommendedName>
</protein>
<keyword evidence="5" id="KW-1185">Reference proteome</keyword>